<dbReference type="AlphaFoldDB" id="A0AAW9R3Z0"/>
<feature type="signal peptide" evidence="9">
    <location>
        <begin position="1"/>
        <end position="27"/>
    </location>
</feature>
<evidence type="ECO:0000256" key="5">
    <source>
        <dbReference type="ARBA" id="ARBA00022692"/>
    </source>
</evidence>
<feature type="coiled-coil region" evidence="8">
    <location>
        <begin position="319"/>
        <end position="361"/>
    </location>
</feature>
<name>A0AAW9R3Z0_9GAMM</name>
<dbReference type="InterPro" id="IPR003423">
    <property type="entry name" value="OMP_efflux"/>
</dbReference>
<gene>
    <name evidence="10" type="ORF">WB794_03905</name>
</gene>
<dbReference type="Pfam" id="PF02321">
    <property type="entry name" value="OEP"/>
    <property type="match status" value="1"/>
</dbReference>
<dbReference type="EMBL" id="JBBDHC010000004">
    <property type="protein sequence ID" value="MEJ1248821.1"/>
    <property type="molecule type" value="Genomic_DNA"/>
</dbReference>
<sequence length="428" mass="46318">MASLQARFSVPAAFAAILAAAAGTASARAIDLDEALRLGTERAPSLSASAAREVAASQTIASAAALPDPRLTFGISDWPVTGPDAFDLRADDMTSQQIGLMQEFPARAKREAQRSIARAQWGRAQDVSVAERATVRQRVAQAWFALWSAQAQREALEALRETSDIAERTARARLSGGSGSASETLAIQATALALENRIEAAQGDVESAAAGLARWVDGEADPPTASGTLPDLRQLRIAEDRLLANLDQLAPLLPWAGSERVAEAEVDAALAQKRPDYGLALSYGRRDRSPEGGSRSDMLMLEFSVGLPLFARNRQDRTIAARRADLDAAVAERDEARREQRESLRRTLADWRAQVRQLDRIEHHALPLAHDRSAVALAAYGAGGELQPWIEARRDEIELTIEHARLQGELGRIWAALAWLLPDEVSTP</sequence>
<accession>A0AAW9R3Z0</accession>
<comment type="subcellular location">
    <subcellularLocation>
        <location evidence="1">Cell outer membrane</location>
    </subcellularLocation>
</comment>
<keyword evidence="5" id="KW-0812">Transmembrane</keyword>
<dbReference type="InterPro" id="IPR051906">
    <property type="entry name" value="TolC-like"/>
</dbReference>
<evidence type="ECO:0000256" key="3">
    <source>
        <dbReference type="ARBA" id="ARBA00022448"/>
    </source>
</evidence>
<evidence type="ECO:0000313" key="10">
    <source>
        <dbReference type="EMBL" id="MEJ1248821.1"/>
    </source>
</evidence>
<dbReference type="PANTHER" id="PTHR30026:SF20">
    <property type="entry name" value="OUTER MEMBRANE PROTEIN TOLC"/>
    <property type="match status" value="1"/>
</dbReference>
<dbReference type="RefSeq" id="WP_337334541.1">
    <property type="nucleotide sequence ID" value="NZ_JBBDHC010000004.1"/>
</dbReference>
<dbReference type="GO" id="GO:0009279">
    <property type="term" value="C:cell outer membrane"/>
    <property type="evidence" value="ECO:0007669"/>
    <property type="project" value="UniProtKB-SubCell"/>
</dbReference>
<keyword evidence="9" id="KW-0732">Signal</keyword>
<feature type="chain" id="PRO_5043398755" evidence="9">
    <location>
        <begin position="28"/>
        <end position="428"/>
    </location>
</feature>
<dbReference type="Gene3D" id="1.20.1600.10">
    <property type="entry name" value="Outer membrane efflux proteins (OEP)"/>
    <property type="match status" value="1"/>
</dbReference>
<evidence type="ECO:0000256" key="1">
    <source>
        <dbReference type="ARBA" id="ARBA00004442"/>
    </source>
</evidence>
<keyword evidence="6" id="KW-0472">Membrane</keyword>
<dbReference type="PANTHER" id="PTHR30026">
    <property type="entry name" value="OUTER MEMBRANE PROTEIN TOLC"/>
    <property type="match status" value="1"/>
</dbReference>
<dbReference type="Proteomes" id="UP001364472">
    <property type="component" value="Unassembled WGS sequence"/>
</dbReference>
<dbReference type="GO" id="GO:0015562">
    <property type="term" value="F:efflux transmembrane transporter activity"/>
    <property type="evidence" value="ECO:0007669"/>
    <property type="project" value="InterPro"/>
</dbReference>
<dbReference type="SUPFAM" id="SSF56954">
    <property type="entry name" value="Outer membrane efflux proteins (OEP)"/>
    <property type="match status" value="1"/>
</dbReference>
<reference evidence="10 11" key="1">
    <citation type="journal article" date="2016" name="Antonie Van Leeuwenhoek">
        <title>Denitratimonas tolerans gen. nov., sp. nov., a denitrifying bacterium isolated from a bioreactor for tannery wastewater treatment.</title>
        <authorList>
            <person name="Han S.I."/>
            <person name="Kim J.O."/>
            <person name="Lee Y.R."/>
            <person name="Ekpeghere K.I."/>
            <person name="Koh S.C."/>
            <person name="Whang K.S."/>
        </authorList>
    </citation>
    <scope>NUCLEOTIDE SEQUENCE [LARGE SCALE GENOMIC DNA]</scope>
    <source>
        <strain evidence="10 11">KACC 17565</strain>
    </source>
</reference>
<evidence type="ECO:0000256" key="8">
    <source>
        <dbReference type="SAM" id="Coils"/>
    </source>
</evidence>
<evidence type="ECO:0000256" key="2">
    <source>
        <dbReference type="ARBA" id="ARBA00007613"/>
    </source>
</evidence>
<evidence type="ECO:0000256" key="7">
    <source>
        <dbReference type="ARBA" id="ARBA00023237"/>
    </source>
</evidence>
<keyword evidence="8" id="KW-0175">Coiled coil</keyword>
<keyword evidence="4" id="KW-1134">Transmembrane beta strand</keyword>
<dbReference type="GO" id="GO:0015288">
    <property type="term" value="F:porin activity"/>
    <property type="evidence" value="ECO:0007669"/>
    <property type="project" value="TreeGrafter"/>
</dbReference>
<proteinExistence type="inferred from homology"/>
<keyword evidence="7" id="KW-0998">Cell outer membrane</keyword>
<protein>
    <submittedName>
        <fullName evidence="10">TolC family protein</fullName>
    </submittedName>
</protein>
<keyword evidence="3" id="KW-0813">Transport</keyword>
<evidence type="ECO:0000256" key="6">
    <source>
        <dbReference type="ARBA" id="ARBA00023136"/>
    </source>
</evidence>
<evidence type="ECO:0000256" key="9">
    <source>
        <dbReference type="SAM" id="SignalP"/>
    </source>
</evidence>
<evidence type="ECO:0000313" key="11">
    <source>
        <dbReference type="Proteomes" id="UP001364472"/>
    </source>
</evidence>
<evidence type="ECO:0000256" key="4">
    <source>
        <dbReference type="ARBA" id="ARBA00022452"/>
    </source>
</evidence>
<dbReference type="GO" id="GO:1990281">
    <property type="term" value="C:efflux pump complex"/>
    <property type="evidence" value="ECO:0007669"/>
    <property type="project" value="TreeGrafter"/>
</dbReference>
<keyword evidence="11" id="KW-1185">Reference proteome</keyword>
<comment type="caution">
    <text evidence="10">The sequence shown here is derived from an EMBL/GenBank/DDBJ whole genome shotgun (WGS) entry which is preliminary data.</text>
</comment>
<comment type="similarity">
    <text evidence="2">Belongs to the outer membrane factor (OMF) (TC 1.B.17) family.</text>
</comment>
<organism evidence="10 11">
    <name type="scientific">Denitratimonas tolerans</name>
    <dbReference type="NCBI Taxonomy" id="1338420"/>
    <lineage>
        <taxon>Bacteria</taxon>
        <taxon>Pseudomonadati</taxon>
        <taxon>Pseudomonadota</taxon>
        <taxon>Gammaproteobacteria</taxon>
        <taxon>Lysobacterales</taxon>
        <taxon>Lysobacteraceae</taxon>
        <taxon>Denitratimonas</taxon>
    </lineage>
</organism>